<dbReference type="VEuPathDB" id="MicrosporidiaDB:DI09_79p70"/>
<dbReference type="RefSeq" id="XP_013236728.1">
    <property type="nucleotide sequence ID" value="XM_013381274.1"/>
</dbReference>
<evidence type="ECO:0000313" key="2">
    <source>
        <dbReference type="Proteomes" id="UP000029725"/>
    </source>
</evidence>
<accession>A0A098VNB7</accession>
<dbReference type="GeneID" id="25260834"/>
<organism evidence="1 2">
    <name type="scientific">Mitosporidium daphniae</name>
    <dbReference type="NCBI Taxonomy" id="1485682"/>
    <lineage>
        <taxon>Eukaryota</taxon>
        <taxon>Fungi</taxon>
        <taxon>Fungi incertae sedis</taxon>
        <taxon>Microsporidia</taxon>
        <taxon>Mitosporidium</taxon>
    </lineage>
</organism>
<name>A0A098VNB7_9MICR</name>
<keyword evidence="2" id="KW-1185">Reference proteome</keyword>
<comment type="caution">
    <text evidence="1">The sequence shown here is derived from an EMBL/GenBank/DDBJ whole genome shotgun (WGS) entry which is preliminary data.</text>
</comment>
<dbReference type="HOGENOM" id="CLU_1993160_0_0_1"/>
<sequence length="125" mass="14077">MYLWKPVNSSIRSSFDFTEADKDLPEVFDPNEIVSQSPTFKDRLPDLPVGPLQISSIFTDLSDFISDRHTAAPGQKKRKSLSPTSKRKLLFDPETELTADYLSSLIKDSEALICPHKISTVNHIL</sequence>
<protein>
    <submittedName>
        <fullName evidence="1">Uncharacterized protein</fullName>
    </submittedName>
</protein>
<dbReference type="AlphaFoldDB" id="A0A098VNB7"/>
<evidence type="ECO:0000313" key="1">
    <source>
        <dbReference type="EMBL" id="KGG50284.1"/>
    </source>
</evidence>
<gene>
    <name evidence="1" type="ORF">DI09_79p70</name>
</gene>
<dbReference type="Proteomes" id="UP000029725">
    <property type="component" value="Unassembled WGS sequence"/>
</dbReference>
<reference evidence="1 2" key="1">
    <citation type="submission" date="2014-04" db="EMBL/GenBank/DDBJ databases">
        <title>A new species of microsporidia sheds light on the evolution of extreme parasitism.</title>
        <authorList>
            <person name="Haag K.L."/>
            <person name="James T.Y."/>
            <person name="Larsson R."/>
            <person name="Schaer T.M."/>
            <person name="Refardt D."/>
            <person name="Pombert J.-F."/>
            <person name="Ebert D."/>
        </authorList>
    </citation>
    <scope>NUCLEOTIDE SEQUENCE [LARGE SCALE GENOMIC DNA]</scope>
    <source>
        <strain evidence="1 2">UGP3</strain>
        <tissue evidence="1">Spores</tissue>
    </source>
</reference>
<proteinExistence type="predicted"/>
<dbReference type="EMBL" id="JMKJ01000589">
    <property type="protein sequence ID" value="KGG50284.1"/>
    <property type="molecule type" value="Genomic_DNA"/>
</dbReference>